<dbReference type="AlphaFoldDB" id="A0A830BY08"/>
<evidence type="ECO:0000313" key="2">
    <source>
        <dbReference type="EMBL" id="GFP92350.1"/>
    </source>
</evidence>
<reference evidence="2" key="1">
    <citation type="submission" date="2020-07" db="EMBL/GenBank/DDBJ databases">
        <title>Ethylene signaling mediates host invasion by parasitic plants.</title>
        <authorList>
            <person name="Yoshida S."/>
        </authorList>
    </citation>
    <scope>NUCLEOTIDE SEQUENCE</scope>
    <source>
        <strain evidence="2">Okayama</strain>
    </source>
</reference>
<dbReference type="InterPro" id="IPR006527">
    <property type="entry name" value="F-box-assoc_dom_typ1"/>
</dbReference>
<dbReference type="NCBIfam" id="TIGR01640">
    <property type="entry name" value="F_box_assoc_1"/>
    <property type="match status" value="1"/>
</dbReference>
<evidence type="ECO:0000259" key="1">
    <source>
        <dbReference type="Pfam" id="PF07734"/>
    </source>
</evidence>
<protein>
    <recommendedName>
        <fullName evidence="1">F-box associated beta-propeller type 1 domain-containing protein</fullName>
    </recommendedName>
</protein>
<accession>A0A830BY08</accession>
<keyword evidence="3" id="KW-1185">Reference proteome</keyword>
<evidence type="ECO:0000313" key="3">
    <source>
        <dbReference type="Proteomes" id="UP000653305"/>
    </source>
</evidence>
<proteinExistence type="predicted"/>
<dbReference type="Pfam" id="PF07734">
    <property type="entry name" value="FBA_1"/>
    <property type="match status" value="1"/>
</dbReference>
<dbReference type="OrthoDB" id="910659at2759"/>
<dbReference type="InterPro" id="IPR017451">
    <property type="entry name" value="F-box-assoc_interact_dom"/>
</dbReference>
<dbReference type="Proteomes" id="UP000653305">
    <property type="component" value="Unassembled WGS sequence"/>
</dbReference>
<feature type="domain" description="F-box associated beta-propeller type 1" evidence="1">
    <location>
        <begin position="17"/>
        <end position="119"/>
    </location>
</feature>
<sequence length="292" mass="32709">MKLSKEFTPLEECGIDEMVSLGFGYDAVGADFKVVRIVGEKSIINGNGLNVTFGEMDSANSDSWIAIHVGFQFSGFRAKNDLIVNGNPYWVARVDGNEVLVCFDVMELVFKIVPMPTLYWNALVDGCDEEAETGVETWEEAETGVETWEEADTGAGLVDWNGSLGAILYTINYEVFQKLGDQGLQQTTENERVEYVCVLVFDDVKRIWRTIFTFARIELDLDSFLLCTKNGKFLGKCSSGELFLFHLETGRVEVLLDAPPLMSEVYGYLESLAYIKGMEKVAVKNERQDLDD</sequence>
<gene>
    <name evidence="2" type="ORF">PHJA_001379100</name>
</gene>
<comment type="caution">
    <text evidence="2">The sequence shown here is derived from an EMBL/GenBank/DDBJ whole genome shotgun (WGS) entry which is preliminary data.</text>
</comment>
<name>A0A830BY08_9LAMI</name>
<organism evidence="2 3">
    <name type="scientific">Phtheirospermum japonicum</name>
    <dbReference type="NCBI Taxonomy" id="374723"/>
    <lineage>
        <taxon>Eukaryota</taxon>
        <taxon>Viridiplantae</taxon>
        <taxon>Streptophyta</taxon>
        <taxon>Embryophyta</taxon>
        <taxon>Tracheophyta</taxon>
        <taxon>Spermatophyta</taxon>
        <taxon>Magnoliopsida</taxon>
        <taxon>eudicotyledons</taxon>
        <taxon>Gunneridae</taxon>
        <taxon>Pentapetalae</taxon>
        <taxon>asterids</taxon>
        <taxon>lamiids</taxon>
        <taxon>Lamiales</taxon>
        <taxon>Orobanchaceae</taxon>
        <taxon>Orobanchaceae incertae sedis</taxon>
        <taxon>Phtheirospermum</taxon>
    </lineage>
</organism>
<dbReference type="EMBL" id="BMAC01000277">
    <property type="protein sequence ID" value="GFP92350.1"/>
    <property type="molecule type" value="Genomic_DNA"/>
</dbReference>